<dbReference type="SMART" id="SM00710">
    <property type="entry name" value="PbH1"/>
    <property type="match status" value="7"/>
</dbReference>
<dbReference type="GO" id="GO:0016829">
    <property type="term" value="F:lyase activity"/>
    <property type="evidence" value="ECO:0007669"/>
    <property type="project" value="UniProtKB-KW"/>
</dbReference>
<dbReference type="InterPro" id="IPR011050">
    <property type="entry name" value="Pectin_lyase_fold/virulence"/>
</dbReference>
<dbReference type="InterPro" id="IPR012334">
    <property type="entry name" value="Pectin_lyas_fold"/>
</dbReference>
<dbReference type="RefSeq" id="WP_163105155.1">
    <property type="nucleotide sequence ID" value="NZ_JAAAWO010000002.1"/>
</dbReference>
<organism evidence="2 3">
    <name type="scientific">Alteromonas genovensis</name>
    <dbReference type="NCBI Taxonomy" id="471225"/>
    <lineage>
        <taxon>Bacteria</taxon>
        <taxon>Pseudomonadati</taxon>
        <taxon>Pseudomonadota</taxon>
        <taxon>Gammaproteobacteria</taxon>
        <taxon>Alteromonadales</taxon>
        <taxon>Alteromonadaceae</taxon>
        <taxon>Alteromonas/Salinimonas group</taxon>
        <taxon>Alteromonas</taxon>
    </lineage>
</organism>
<dbReference type="InterPro" id="IPR039513">
    <property type="entry name" value="PL-6"/>
</dbReference>
<gene>
    <name evidence="2" type="ORF">GTQ48_03275</name>
</gene>
<comment type="caution">
    <text evidence="2">The sequence shown here is derived from an EMBL/GenBank/DDBJ whole genome shotgun (WGS) entry which is preliminary data.</text>
</comment>
<dbReference type="Pfam" id="PF14592">
    <property type="entry name" value="Chondroitinas_B"/>
    <property type="match status" value="1"/>
</dbReference>
<evidence type="ECO:0000256" key="1">
    <source>
        <dbReference type="SAM" id="SignalP"/>
    </source>
</evidence>
<dbReference type="Proteomes" id="UP000471381">
    <property type="component" value="Unassembled WGS sequence"/>
</dbReference>
<reference evidence="2 3" key="1">
    <citation type="submission" date="2020-01" db="EMBL/GenBank/DDBJ databases">
        <title>Genomes of bacteria type strains.</title>
        <authorList>
            <person name="Chen J."/>
            <person name="Zhu S."/>
            <person name="Yang J."/>
        </authorList>
    </citation>
    <scope>NUCLEOTIDE SEQUENCE [LARGE SCALE GENOMIC DNA]</scope>
    <source>
        <strain evidence="2 3">LMG 24078</strain>
    </source>
</reference>
<dbReference type="CDD" id="cd14251">
    <property type="entry name" value="PL-6"/>
    <property type="match status" value="1"/>
</dbReference>
<proteinExistence type="predicted"/>
<accession>A0A6N9TDJ4</accession>
<keyword evidence="2" id="KW-0456">Lyase</keyword>
<dbReference type="InterPro" id="IPR006626">
    <property type="entry name" value="PbH1"/>
</dbReference>
<feature type="chain" id="PRO_5026985607" evidence="1">
    <location>
        <begin position="26"/>
        <end position="755"/>
    </location>
</feature>
<evidence type="ECO:0000313" key="3">
    <source>
        <dbReference type="Proteomes" id="UP000471381"/>
    </source>
</evidence>
<sequence length="755" mass="82366">MRLSTVYLASLLFTSASFLSFSIDAADYVVSSQEEYKNVSSSLTPGDTIILTSGVWQDFEILLEGEGTSEAPITLKAESKGDVVLSGKSNLRLAGEHLVVSGLVFKNGYTPSSAVIAFRKNKESYANHSRVTDVVIDNFNNPDKQESDYWVALYGKHNRFDHNHLEGKRNKGVTVAVRLNSEASQENYHKIDHNYFGYRPTFGSNGGETLRIGTSHFSLTNSYTLVENNIFEQTNGEVEIISVKSGKNTLRGNVFLSARGTLTLRHGNGNIVENNVFLGNEVAHTGGIRVINKDQVIRNNYLEGLKGYRFGSGFTIMNGVPNSPINRYHQVENATITNNTFINVDHIHLAAGSDAERSAAPKSTIFKNNVVYNQNDTQPFSIFDDVSGISFRDNVTNTETASPIASGFDKQKISLKREGNGLFYAKGIAQGVDESLSVIDKESVGTSYYPKTVVSDDFDTGNTIAVEASAKALKNAIATAQNGDVLELAEGEFVVPSVLYIDDAITIKARNSQKTTLYFERTALFEIRDGGSLKLEGLVISGAQSPDSSGNSVVRTKKWGMVNNYRFTLANTIVKDLDINHSFSFFTSGKGAFADAITLSNNTFTSVSGDILRLDKEIEDYGIYNAEYVTLKQNTFTDIKGGVLKLYRGGTDESTFGPHLLMTNNVLNNVGNGKRNKKGASVFLHGVQVTDVQSNEFIQSGPLIIDHTVGEPITSVIDNTFTATPTIQIQELHAEGPHTAILKNNIVAGKEASNL</sequence>
<evidence type="ECO:0000313" key="2">
    <source>
        <dbReference type="EMBL" id="NDW14552.1"/>
    </source>
</evidence>
<protein>
    <submittedName>
        <fullName evidence="2">Alginate lyase</fullName>
    </submittedName>
</protein>
<keyword evidence="1" id="KW-0732">Signal</keyword>
<feature type="signal peptide" evidence="1">
    <location>
        <begin position="1"/>
        <end position="25"/>
    </location>
</feature>
<keyword evidence="3" id="KW-1185">Reference proteome</keyword>
<dbReference type="EMBL" id="JAAAWO010000002">
    <property type="protein sequence ID" value="NDW14552.1"/>
    <property type="molecule type" value="Genomic_DNA"/>
</dbReference>
<dbReference type="Gene3D" id="2.160.20.10">
    <property type="entry name" value="Single-stranded right-handed beta-helix, Pectin lyase-like"/>
    <property type="match status" value="2"/>
</dbReference>
<dbReference type="SUPFAM" id="SSF51126">
    <property type="entry name" value="Pectin lyase-like"/>
    <property type="match status" value="2"/>
</dbReference>
<name>A0A6N9TDJ4_9ALTE</name>
<dbReference type="AlphaFoldDB" id="A0A6N9TDJ4"/>